<accession>A0A9Q0MBE9</accession>
<reference evidence="1" key="1">
    <citation type="submission" date="2022-12" db="EMBL/GenBank/DDBJ databases">
        <title>Genome assemblies of Blomia tropicalis.</title>
        <authorList>
            <person name="Cui Y."/>
        </authorList>
    </citation>
    <scope>NUCLEOTIDE SEQUENCE</scope>
    <source>
        <tissue evidence="1">Adult mites</tissue>
    </source>
</reference>
<dbReference type="AlphaFoldDB" id="A0A9Q0MBE9"/>
<comment type="caution">
    <text evidence="1">The sequence shown here is derived from an EMBL/GenBank/DDBJ whole genome shotgun (WGS) entry which is preliminary data.</text>
</comment>
<organism evidence="1 2">
    <name type="scientific">Blomia tropicalis</name>
    <name type="common">Mite</name>
    <dbReference type="NCBI Taxonomy" id="40697"/>
    <lineage>
        <taxon>Eukaryota</taxon>
        <taxon>Metazoa</taxon>
        <taxon>Ecdysozoa</taxon>
        <taxon>Arthropoda</taxon>
        <taxon>Chelicerata</taxon>
        <taxon>Arachnida</taxon>
        <taxon>Acari</taxon>
        <taxon>Acariformes</taxon>
        <taxon>Sarcoptiformes</taxon>
        <taxon>Astigmata</taxon>
        <taxon>Glycyphagoidea</taxon>
        <taxon>Echimyopodidae</taxon>
        <taxon>Blomia</taxon>
    </lineage>
</organism>
<sequence>MLPVVGGGGEFGRFDVRSHRQTGNDDNDAYRIRIEHESILLSVWSGCELERALTIRIRNTIG</sequence>
<proteinExistence type="predicted"/>
<evidence type="ECO:0000313" key="1">
    <source>
        <dbReference type="EMBL" id="KAJ6222795.1"/>
    </source>
</evidence>
<dbReference type="EMBL" id="JAPWDV010000001">
    <property type="protein sequence ID" value="KAJ6222795.1"/>
    <property type="molecule type" value="Genomic_DNA"/>
</dbReference>
<name>A0A9Q0MBE9_BLOTA</name>
<gene>
    <name evidence="1" type="ORF">RDWZM_001340</name>
</gene>
<evidence type="ECO:0000313" key="2">
    <source>
        <dbReference type="Proteomes" id="UP001142055"/>
    </source>
</evidence>
<dbReference type="Proteomes" id="UP001142055">
    <property type="component" value="Chromosome 1"/>
</dbReference>
<protein>
    <submittedName>
        <fullName evidence="1">Uncharacterized protein</fullName>
    </submittedName>
</protein>
<keyword evidence="2" id="KW-1185">Reference proteome</keyword>